<dbReference type="Proteomes" id="UP000289738">
    <property type="component" value="Chromosome B05"/>
</dbReference>
<feature type="domain" description="DDE Tnp4" evidence="8">
    <location>
        <begin position="105"/>
        <end position="260"/>
    </location>
</feature>
<keyword evidence="5" id="KW-0479">Metal-binding</keyword>
<proteinExistence type="inferred from homology"/>
<evidence type="ECO:0000256" key="3">
    <source>
        <dbReference type="ARBA" id="ARBA00006958"/>
    </source>
</evidence>
<keyword evidence="7" id="KW-0539">Nucleus</keyword>
<reference evidence="9 10" key="1">
    <citation type="submission" date="2019-01" db="EMBL/GenBank/DDBJ databases">
        <title>Sequencing of cultivated peanut Arachis hypogaea provides insights into genome evolution and oil improvement.</title>
        <authorList>
            <person name="Chen X."/>
        </authorList>
    </citation>
    <scope>NUCLEOTIDE SEQUENCE [LARGE SCALE GENOMIC DNA]</scope>
    <source>
        <strain evidence="10">cv. Fuhuasheng</strain>
        <tissue evidence="9">Leaves</tissue>
    </source>
</reference>
<evidence type="ECO:0000256" key="5">
    <source>
        <dbReference type="ARBA" id="ARBA00022723"/>
    </source>
</evidence>
<dbReference type="GO" id="GO:0046872">
    <property type="term" value="F:metal ion binding"/>
    <property type="evidence" value="ECO:0007669"/>
    <property type="project" value="UniProtKB-KW"/>
</dbReference>
<evidence type="ECO:0000313" key="10">
    <source>
        <dbReference type="Proteomes" id="UP000289738"/>
    </source>
</evidence>
<dbReference type="EMBL" id="SDMP01000015">
    <property type="protein sequence ID" value="RYR08211.1"/>
    <property type="molecule type" value="Genomic_DNA"/>
</dbReference>
<dbReference type="InterPro" id="IPR045249">
    <property type="entry name" value="HARBI1-like"/>
</dbReference>
<dbReference type="PANTHER" id="PTHR22930">
    <property type="match status" value="1"/>
</dbReference>
<keyword evidence="10" id="KW-1185">Reference proteome</keyword>
<evidence type="ECO:0000256" key="2">
    <source>
        <dbReference type="ARBA" id="ARBA00004123"/>
    </source>
</evidence>
<dbReference type="GO" id="GO:0005634">
    <property type="term" value="C:nucleus"/>
    <property type="evidence" value="ECO:0007669"/>
    <property type="project" value="UniProtKB-SubCell"/>
</dbReference>
<sequence length="322" mass="37247">MERSKIIKRCVSFYEEMRSNHEDFMLVFVLTLFVFFRDRTSGQLSLGGRMNSKIRRETLERVVGEGDRNCIWELRMNTNAFANLCELLQVQGGLTEDGHGCLGVLDSTYIEVTVPESEKARYRTRKGKIYTNILGVCNREMGFVYVLSGWEGSTFDSRVLRDAITRRNSLKIPHVDAGYTNGLGFLAPYRGTRYQESVLMEHVHRAISKNILIGFILPQGISLSNAFGLLKKRWSILRSLNFYPQKTQSQIIIACCLLQNFIRKSMDMDLEEEGSILDEFMPDGDEKQDGMIDVVENTNEWTHWRDNIATEIYEDWRTSRME</sequence>
<dbReference type="GO" id="GO:0016787">
    <property type="term" value="F:hydrolase activity"/>
    <property type="evidence" value="ECO:0007669"/>
    <property type="project" value="UniProtKB-KW"/>
</dbReference>
<comment type="similarity">
    <text evidence="3">Belongs to the HARBI1 family.</text>
</comment>
<evidence type="ECO:0000256" key="7">
    <source>
        <dbReference type="ARBA" id="ARBA00023242"/>
    </source>
</evidence>
<dbReference type="AlphaFoldDB" id="A0A444Z1Z8"/>
<name>A0A444Z1Z8_ARAHY</name>
<protein>
    <recommendedName>
        <fullName evidence="8">DDE Tnp4 domain-containing protein</fullName>
    </recommendedName>
</protein>
<organism evidence="9 10">
    <name type="scientific">Arachis hypogaea</name>
    <name type="common">Peanut</name>
    <dbReference type="NCBI Taxonomy" id="3818"/>
    <lineage>
        <taxon>Eukaryota</taxon>
        <taxon>Viridiplantae</taxon>
        <taxon>Streptophyta</taxon>
        <taxon>Embryophyta</taxon>
        <taxon>Tracheophyta</taxon>
        <taxon>Spermatophyta</taxon>
        <taxon>Magnoliopsida</taxon>
        <taxon>eudicotyledons</taxon>
        <taxon>Gunneridae</taxon>
        <taxon>Pentapetalae</taxon>
        <taxon>rosids</taxon>
        <taxon>fabids</taxon>
        <taxon>Fabales</taxon>
        <taxon>Fabaceae</taxon>
        <taxon>Papilionoideae</taxon>
        <taxon>50 kb inversion clade</taxon>
        <taxon>dalbergioids sensu lato</taxon>
        <taxon>Dalbergieae</taxon>
        <taxon>Pterocarpus clade</taxon>
        <taxon>Arachis</taxon>
    </lineage>
</organism>
<gene>
    <name evidence="9" type="ORF">Ahy_B05g075786</name>
</gene>
<dbReference type="STRING" id="3818.A0A444Z1Z8"/>
<comment type="subcellular location">
    <subcellularLocation>
        <location evidence="2">Nucleus</location>
    </subcellularLocation>
</comment>
<evidence type="ECO:0000256" key="1">
    <source>
        <dbReference type="ARBA" id="ARBA00001968"/>
    </source>
</evidence>
<comment type="cofactor">
    <cofactor evidence="1">
        <name>a divalent metal cation</name>
        <dbReference type="ChEBI" id="CHEBI:60240"/>
    </cofactor>
</comment>
<dbReference type="InterPro" id="IPR027806">
    <property type="entry name" value="HARBI1_dom"/>
</dbReference>
<evidence type="ECO:0000256" key="4">
    <source>
        <dbReference type="ARBA" id="ARBA00022722"/>
    </source>
</evidence>
<comment type="caution">
    <text evidence="9">The sequence shown here is derived from an EMBL/GenBank/DDBJ whole genome shotgun (WGS) entry which is preliminary data.</text>
</comment>
<dbReference type="Pfam" id="PF13359">
    <property type="entry name" value="DDE_Tnp_4"/>
    <property type="match status" value="1"/>
</dbReference>
<evidence type="ECO:0000256" key="6">
    <source>
        <dbReference type="ARBA" id="ARBA00022801"/>
    </source>
</evidence>
<evidence type="ECO:0000259" key="8">
    <source>
        <dbReference type="Pfam" id="PF13359"/>
    </source>
</evidence>
<dbReference type="GO" id="GO:0004518">
    <property type="term" value="F:nuclease activity"/>
    <property type="evidence" value="ECO:0007669"/>
    <property type="project" value="UniProtKB-KW"/>
</dbReference>
<keyword evidence="6" id="KW-0378">Hydrolase</keyword>
<keyword evidence="4" id="KW-0540">Nuclease</keyword>
<accession>A0A444Z1Z8</accession>
<dbReference type="PANTHER" id="PTHR22930:SF281">
    <property type="entry name" value="NUCLEASE"/>
    <property type="match status" value="1"/>
</dbReference>
<evidence type="ECO:0000313" key="9">
    <source>
        <dbReference type="EMBL" id="RYR08211.1"/>
    </source>
</evidence>